<evidence type="ECO:0000313" key="2">
    <source>
        <dbReference type="Proteomes" id="UP000830401"/>
    </source>
</evidence>
<gene>
    <name evidence="1" type="ORF">MUN86_11725</name>
</gene>
<accession>A0ABY4G104</accession>
<dbReference type="RefSeq" id="WP_245117928.1">
    <property type="nucleotide sequence ID" value="NZ_CP095061.1"/>
</dbReference>
<keyword evidence="2" id="KW-1185">Reference proteome</keyword>
<dbReference type="Proteomes" id="UP000830401">
    <property type="component" value="Chromosome"/>
</dbReference>
<dbReference type="EMBL" id="CP095061">
    <property type="protein sequence ID" value="UOQ64269.1"/>
    <property type="molecule type" value="Genomic_DNA"/>
</dbReference>
<reference evidence="1" key="1">
    <citation type="submission" date="2022-04" db="EMBL/GenBank/DDBJ databases">
        <title>Hymenobacter sp. isolated from the air.</title>
        <authorList>
            <person name="Won M."/>
            <person name="Lee C.-M."/>
            <person name="Woen H.-Y."/>
            <person name="Kwon S.-W."/>
        </authorList>
    </citation>
    <scope>NUCLEOTIDE SEQUENCE</scope>
    <source>
        <strain evidence="1">5420S-77</strain>
    </source>
</reference>
<organism evidence="1 2">
    <name type="scientific">Hymenobacter volaticus</name>
    <dbReference type="NCBI Taxonomy" id="2932254"/>
    <lineage>
        <taxon>Bacteria</taxon>
        <taxon>Pseudomonadati</taxon>
        <taxon>Bacteroidota</taxon>
        <taxon>Cytophagia</taxon>
        <taxon>Cytophagales</taxon>
        <taxon>Hymenobacteraceae</taxon>
        <taxon>Hymenobacter</taxon>
    </lineage>
</organism>
<name>A0ABY4G104_9BACT</name>
<evidence type="ECO:0000313" key="1">
    <source>
        <dbReference type="EMBL" id="UOQ64269.1"/>
    </source>
</evidence>
<protein>
    <submittedName>
        <fullName evidence="1">Uncharacterized protein</fullName>
    </submittedName>
</protein>
<dbReference type="InterPro" id="IPR017853">
    <property type="entry name" value="GH"/>
</dbReference>
<dbReference type="Gene3D" id="3.20.20.80">
    <property type="entry name" value="Glycosidases"/>
    <property type="match status" value="1"/>
</dbReference>
<proteinExistence type="predicted"/>
<sequence length="83" mass="8650">MGQQQPLWIEDLPAAEQLMEINEWFAAVAARYPNITQIEVVNEATNDLPLNGSTGPNGPNTPGSGAGNYYNALGAPALPAGIG</sequence>
<dbReference type="SUPFAM" id="SSF51445">
    <property type="entry name" value="(Trans)glycosidases"/>
    <property type="match status" value="1"/>
</dbReference>